<feature type="compositionally biased region" description="Polar residues" evidence="1">
    <location>
        <begin position="87"/>
        <end position="98"/>
    </location>
</feature>
<reference evidence="2 3" key="1">
    <citation type="submission" date="2024-04" db="EMBL/GenBank/DDBJ databases">
        <authorList>
            <person name="Fracassetti M."/>
        </authorList>
    </citation>
    <scope>NUCLEOTIDE SEQUENCE [LARGE SCALE GENOMIC DNA]</scope>
</reference>
<proteinExistence type="predicted"/>
<protein>
    <submittedName>
        <fullName evidence="2">Uncharacterized protein</fullName>
    </submittedName>
</protein>
<dbReference type="Proteomes" id="UP001497516">
    <property type="component" value="Chromosome 9"/>
</dbReference>
<accession>A0AAV2GLA7</accession>
<feature type="region of interest" description="Disordered" evidence="1">
    <location>
        <begin position="1"/>
        <end position="34"/>
    </location>
</feature>
<keyword evidence="3" id="KW-1185">Reference proteome</keyword>
<dbReference type="EMBL" id="OZ034822">
    <property type="protein sequence ID" value="CAL1411513.1"/>
    <property type="molecule type" value="Genomic_DNA"/>
</dbReference>
<evidence type="ECO:0000313" key="3">
    <source>
        <dbReference type="Proteomes" id="UP001497516"/>
    </source>
</evidence>
<dbReference type="AlphaFoldDB" id="A0AAV2GLA7"/>
<feature type="compositionally biased region" description="Basic and acidic residues" evidence="1">
    <location>
        <begin position="1"/>
        <end position="17"/>
    </location>
</feature>
<name>A0AAV2GLA7_9ROSI</name>
<gene>
    <name evidence="2" type="ORF">LTRI10_LOCUS50866</name>
</gene>
<feature type="region of interest" description="Disordered" evidence="1">
    <location>
        <begin position="51"/>
        <end position="124"/>
    </location>
</feature>
<evidence type="ECO:0000256" key="1">
    <source>
        <dbReference type="SAM" id="MobiDB-lite"/>
    </source>
</evidence>
<organism evidence="2 3">
    <name type="scientific">Linum trigynum</name>
    <dbReference type="NCBI Taxonomy" id="586398"/>
    <lineage>
        <taxon>Eukaryota</taxon>
        <taxon>Viridiplantae</taxon>
        <taxon>Streptophyta</taxon>
        <taxon>Embryophyta</taxon>
        <taxon>Tracheophyta</taxon>
        <taxon>Spermatophyta</taxon>
        <taxon>Magnoliopsida</taxon>
        <taxon>eudicotyledons</taxon>
        <taxon>Gunneridae</taxon>
        <taxon>Pentapetalae</taxon>
        <taxon>rosids</taxon>
        <taxon>fabids</taxon>
        <taxon>Malpighiales</taxon>
        <taxon>Linaceae</taxon>
        <taxon>Linum</taxon>
    </lineage>
</organism>
<evidence type="ECO:0000313" key="2">
    <source>
        <dbReference type="EMBL" id="CAL1411513.1"/>
    </source>
</evidence>
<sequence>MTPAEVRADQRHLETIRRRQKGKSSAATSEEPHEANLIARRFMLTAFKKKRLRRRQQIDNSPSEQSKREGELAGVIDEGSDLAETARTLQITSGNSDADWNGPKIPGSANSIQPKSALKTGSHDDKLRLWVGTIGEESARPAATKSFKTIQEAPRSIN</sequence>